<keyword evidence="3" id="KW-1185">Reference proteome</keyword>
<feature type="chain" id="PRO_5047472212" evidence="2">
    <location>
        <begin position="19"/>
        <end position="388"/>
    </location>
</feature>
<dbReference type="Proteomes" id="UP001652626">
    <property type="component" value="Chromosome 7"/>
</dbReference>
<evidence type="ECO:0000256" key="1">
    <source>
        <dbReference type="SAM" id="MobiDB-lite"/>
    </source>
</evidence>
<name>A0A8B8IHS5_VANTA</name>
<keyword evidence="2" id="KW-0732">Signal</keyword>
<evidence type="ECO:0000256" key="2">
    <source>
        <dbReference type="SAM" id="SignalP"/>
    </source>
</evidence>
<dbReference type="OrthoDB" id="7492938at2759"/>
<feature type="region of interest" description="Disordered" evidence="1">
    <location>
        <begin position="260"/>
        <end position="285"/>
    </location>
</feature>
<gene>
    <name evidence="4" type="primary">LOC113401124</name>
</gene>
<dbReference type="AlphaFoldDB" id="A0A8B8IHS5"/>
<feature type="signal peptide" evidence="2">
    <location>
        <begin position="1"/>
        <end position="18"/>
    </location>
</feature>
<organism evidence="3 4">
    <name type="scientific">Vanessa tameamea</name>
    <name type="common">Kamehameha butterfly</name>
    <dbReference type="NCBI Taxonomy" id="334116"/>
    <lineage>
        <taxon>Eukaryota</taxon>
        <taxon>Metazoa</taxon>
        <taxon>Ecdysozoa</taxon>
        <taxon>Arthropoda</taxon>
        <taxon>Hexapoda</taxon>
        <taxon>Insecta</taxon>
        <taxon>Pterygota</taxon>
        <taxon>Neoptera</taxon>
        <taxon>Endopterygota</taxon>
        <taxon>Lepidoptera</taxon>
        <taxon>Glossata</taxon>
        <taxon>Ditrysia</taxon>
        <taxon>Papilionoidea</taxon>
        <taxon>Nymphalidae</taxon>
        <taxon>Nymphalinae</taxon>
        <taxon>Vanessa</taxon>
    </lineage>
</organism>
<evidence type="ECO:0000313" key="4">
    <source>
        <dbReference type="RefSeq" id="XP_026496650.2"/>
    </source>
</evidence>
<dbReference type="GeneID" id="113401124"/>
<reference evidence="4" key="1">
    <citation type="submission" date="2025-08" db="UniProtKB">
        <authorList>
            <consortium name="RefSeq"/>
        </authorList>
    </citation>
    <scope>IDENTIFICATION</scope>
    <source>
        <tissue evidence="4">Whole body</tissue>
    </source>
</reference>
<dbReference type="RefSeq" id="XP_026496650.2">
    <property type="nucleotide sequence ID" value="XM_026640865.2"/>
</dbReference>
<protein>
    <submittedName>
        <fullName evidence="4">Uncharacterized protein LOC113401124</fullName>
    </submittedName>
</protein>
<proteinExistence type="predicted"/>
<accession>A0A8B8IHS5</accession>
<dbReference type="OMA" id="AMFNVER"/>
<evidence type="ECO:0000313" key="3">
    <source>
        <dbReference type="Proteomes" id="UP001652626"/>
    </source>
</evidence>
<feature type="compositionally biased region" description="Basic and acidic residues" evidence="1">
    <location>
        <begin position="260"/>
        <end position="277"/>
    </location>
</feature>
<sequence>MKLSGIIFSFLYIQVSSSLLGDFRNAMFNVERGFGKLLTDVVTDVKDTIHCTISAVEQVLVLNGLLDKTSRYSYSCSGVSKPTEPIPSPSKIRDQRSLLGDFQRSKHANHGLDYLNSPRHISMELGKSIANVNKTINDILGHHKANSNLKLISKTMKEETNRLTEISKILKRELENISSNIKLEIRKLLFDRQESHFESVWDEIKTLHDIQQRSINETEIGEIRHILDKVVNKLHLKSENQKQLGSYDLKEIRKTLEKYSDGQDKKIQKDNADHSRPQDLSFETPTTKLPLKSFKDVAKKIFDQKKNTKINPSHSKESIFNLNMHSFEHFTPFSTTDNISKKTIDDAKKIIEDSQRTDKMLNNIFNEKRAASSVFSNPENNLFDFSSS</sequence>